<name>A0A5B1M804_9ACTN</name>
<comment type="caution">
    <text evidence="1">The sequence shown here is derived from an EMBL/GenBank/DDBJ whole genome shotgun (WGS) entry which is preliminary data.</text>
</comment>
<accession>A0A5B1M804</accession>
<dbReference type="RefSeq" id="WP_149749047.1">
    <property type="nucleotide sequence ID" value="NZ_VUJW01000001.1"/>
</dbReference>
<reference evidence="1 2" key="1">
    <citation type="submission" date="2019-09" db="EMBL/GenBank/DDBJ databases">
        <title>Nocardioides panacisoli sp. nov., isolated from the soil of a ginseng field.</title>
        <authorList>
            <person name="Cho C."/>
        </authorList>
    </citation>
    <scope>NUCLEOTIDE SEQUENCE [LARGE SCALE GENOMIC DNA]</scope>
    <source>
        <strain evidence="1 2">BN140041</strain>
    </source>
</reference>
<dbReference type="Proteomes" id="UP000324351">
    <property type="component" value="Unassembled WGS sequence"/>
</dbReference>
<proteinExistence type="predicted"/>
<evidence type="ECO:0000313" key="2">
    <source>
        <dbReference type="Proteomes" id="UP000324351"/>
    </source>
</evidence>
<sequence length="273" mass="29367">MQGLRRAATVAVLVLLGACTGGGTDQRGATSSTPAPDDVDAVLAEAVERTLAHDTLDFEIHTVDGRLLEHTRGTAVPGGWQASTDLGYFDEHSTIRARAVEDRLWIQVSSWPRVSRDCWMLTPPNAALFGIGAMSAGRPGYLTLLEALEPVEFTTALHDEITADAPLASVLGFLSAPFFHDSTIDWHTAERTTIRVTVEIEDGEVAQVAVWASDFRAALARARSRVRSLSADRGGSAFRIQVHYAAGDDDVRLVEPGPDQQVVKLKDGCGYSA</sequence>
<dbReference type="EMBL" id="VUJW01000001">
    <property type="protein sequence ID" value="KAA1429425.1"/>
    <property type="molecule type" value="Genomic_DNA"/>
</dbReference>
<reference evidence="1 2" key="2">
    <citation type="submission" date="2019-09" db="EMBL/GenBank/DDBJ databases">
        <authorList>
            <person name="Jin C."/>
        </authorList>
    </citation>
    <scope>NUCLEOTIDE SEQUENCE [LARGE SCALE GENOMIC DNA]</scope>
    <source>
        <strain evidence="1 2">BN140041</strain>
    </source>
</reference>
<gene>
    <name evidence="1" type="ORF">F0U47_04370</name>
</gene>
<keyword evidence="2" id="KW-1185">Reference proteome</keyword>
<protein>
    <recommendedName>
        <fullName evidence="3">LppX_LprAFG lipoprotein</fullName>
    </recommendedName>
</protein>
<dbReference type="AlphaFoldDB" id="A0A5B1M804"/>
<evidence type="ECO:0000313" key="1">
    <source>
        <dbReference type="EMBL" id="KAA1429425.1"/>
    </source>
</evidence>
<evidence type="ECO:0008006" key="3">
    <source>
        <dbReference type="Google" id="ProtNLM"/>
    </source>
</evidence>
<organism evidence="1 2">
    <name type="scientific">Nocardioides antri</name>
    <dbReference type="NCBI Taxonomy" id="2607659"/>
    <lineage>
        <taxon>Bacteria</taxon>
        <taxon>Bacillati</taxon>
        <taxon>Actinomycetota</taxon>
        <taxon>Actinomycetes</taxon>
        <taxon>Propionibacteriales</taxon>
        <taxon>Nocardioidaceae</taxon>
        <taxon>Nocardioides</taxon>
    </lineage>
</organism>
<dbReference type="PROSITE" id="PS51257">
    <property type="entry name" value="PROKAR_LIPOPROTEIN"/>
    <property type="match status" value="1"/>
</dbReference>